<organism evidence="2 3">
    <name type="scientific">Ruixingdingia sedimenti</name>
    <dbReference type="NCBI Taxonomy" id="3073604"/>
    <lineage>
        <taxon>Bacteria</taxon>
        <taxon>Pseudomonadati</taxon>
        <taxon>Pseudomonadota</taxon>
        <taxon>Alphaproteobacteria</taxon>
        <taxon>Rhodobacterales</taxon>
        <taxon>Paracoccaceae</taxon>
        <taxon>Ruixingdingia</taxon>
    </lineage>
</organism>
<feature type="region of interest" description="Disordered" evidence="1">
    <location>
        <begin position="171"/>
        <end position="191"/>
    </location>
</feature>
<evidence type="ECO:0000256" key="1">
    <source>
        <dbReference type="SAM" id="MobiDB-lite"/>
    </source>
</evidence>
<name>A0ABU1FEI1_9RHOB</name>
<evidence type="ECO:0000313" key="3">
    <source>
        <dbReference type="Proteomes" id="UP001247754"/>
    </source>
</evidence>
<dbReference type="InterPro" id="IPR036388">
    <property type="entry name" value="WH-like_DNA-bd_sf"/>
</dbReference>
<dbReference type="Gene3D" id="1.10.10.10">
    <property type="entry name" value="Winged helix-like DNA-binding domain superfamily/Winged helix DNA-binding domain"/>
    <property type="match status" value="1"/>
</dbReference>
<dbReference type="Proteomes" id="UP001247754">
    <property type="component" value="Unassembled WGS sequence"/>
</dbReference>
<dbReference type="EMBL" id="JAVKPH010000060">
    <property type="protein sequence ID" value="MDR5655305.1"/>
    <property type="molecule type" value="Genomic_DNA"/>
</dbReference>
<accession>A0ABU1FEI1</accession>
<gene>
    <name evidence="2" type="ORF">RGD00_22105</name>
</gene>
<proteinExistence type="predicted"/>
<reference evidence="2 3" key="1">
    <citation type="submission" date="2023-09" db="EMBL/GenBank/DDBJ databases">
        <title>Xinfangfangia sedmenti sp. nov., isolated the sedment.</title>
        <authorList>
            <person name="Xu L."/>
        </authorList>
    </citation>
    <scope>NUCLEOTIDE SEQUENCE [LARGE SCALE GENOMIC DNA]</scope>
    <source>
        <strain evidence="2 3">LG-4</strain>
    </source>
</reference>
<sequence>MALSKLLGRDRQSVTRWAETEGMPYESRPDASGAGEWKFWTAEVVDWLVARDTQRAVEKLEKVESVSDEEMDSMTVAQAEAMKARWDAVKSRTSALMQILALQKESEDLVEKGVIAAVYSAQIARARHAFGNLDARVAARVPDVEQRVLIAGLVRDEVEAICAELTVPEHFEAEEEPESPLDIEFAAEGDE</sequence>
<comment type="caution">
    <text evidence="2">The sequence shown here is derived from an EMBL/GenBank/DDBJ whole genome shotgun (WGS) entry which is preliminary data.</text>
</comment>
<dbReference type="RefSeq" id="WP_310459409.1">
    <property type="nucleotide sequence ID" value="NZ_JAVKPH010000060.1"/>
</dbReference>
<feature type="compositionally biased region" description="Acidic residues" evidence="1">
    <location>
        <begin position="172"/>
        <end position="191"/>
    </location>
</feature>
<evidence type="ECO:0000313" key="2">
    <source>
        <dbReference type="EMBL" id="MDR5655305.1"/>
    </source>
</evidence>
<keyword evidence="3" id="KW-1185">Reference proteome</keyword>
<evidence type="ECO:0008006" key="4">
    <source>
        <dbReference type="Google" id="ProtNLM"/>
    </source>
</evidence>
<protein>
    <recommendedName>
        <fullName evidence="4">Phage DNA packaging protein Nu1</fullName>
    </recommendedName>
</protein>